<dbReference type="Pfam" id="PF03368">
    <property type="entry name" value="Dicer_dimer"/>
    <property type="match status" value="1"/>
</dbReference>
<dbReference type="GO" id="GO:0005524">
    <property type="term" value="F:ATP binding"/>
    <property type="evidence" value="ECO:0007669"/>
    <property type="project" value="UniProtKB-KW"/>
</dbReference>
<keyword evidence="4" id="KW-0347">Helicase</keyword>
<dbReference type="GO" id="GO:0004525">
    <property type="term" value="F:ribonuclease III activity"/>
    <property type="evidence" value="ECO:0007669"/>
    <property type="project" value="InterPro"/>
</dbReference>
<dbReference type="InterPro" id="IPR011545">
    <property type="entry name" value="DEAD/DEAH_box_helicase_dom"/>
</dbReference>
<dbReference type="SMART" id="SM00487">
    <property type="entry name" value="DEXDc"/>
    <property type="match status" value="1"/>
</dbReference>
<feature type="domain" description="Dicer dsRNA-binding fold" evidence="11">
    <location>
        <begin position="582"/>
        <end position="694"/>
    </location>
</feature>
<accession>A0A0D7A3L5</accession>
<organism evidence="12 13">
    <name type="scientific">Fistulina hepatica ATCC 64428</name>
    <dbReference type="NCBI Taxonomy" id="1128425"/>
    <lineage>
        <taxon>Eukaryota</taxon>
        <taxon>Fungi</taxon>
        <taxon>Dikarya</taxon>
        <taxon>Basidiomycota</taxon>
        <taxon>Agaricomycotina</taxon>
        <taxon>Agaricomycetes</taxon>
        <taxon>Agaricomycetidae</taxon>
        <taxon>Agaricales</taxon>
        <taxon>Fistulinaceae</taxon>
        <taxon>Fistulina</taxon>
    </lineage>
</organism>
<dbReference type="PANTHER" id="PTHR14950:SF37">
    <property type="entry name" value="ENDORIBONUCLEASE DICER"/>
    <property type="match status" value="1"/>
</dbReference>
<gene>
    <name evidence="12" type="ORF">FISHEDRAFT_77423</name>
</gene>
<dbReference type="Pfam" id="PF00636">
    <property type="entry name" value="Ribonuclease_3"/>
    <property type="match status" value="2"/>
</dbReference>
<feature type="compositionally biased region" description="Basic and acidic residues" evidence="7">
    <location>
        <begin position="1100"/>
        <end position="1112"/>
    </location>
</feature>
<evidence type="ECO:0000256" key="2">
    <source>
        <dbReference type="ARBA" id="ARBA00022741"/>
    </source>
</evidence>
<dbReference type="SMART" id="SM00490">
    <property type="entry name" value="HELICc"/>
    <property type="match status" value="1"/>
</dbReference>
<evidence type="ECO:0000256" key="1">
    <source>
        <dbReference type="ARBA" id="ARBA00022737"/>
    </source>
</evidence>
<dbReference type="Proteomes" id="UP000054144">
    <property type="component" value="Unassembled WGS sequence"/>
</dbReference>
<feature type="domain" description="RNase III" evidence="8">
    <location>
        <begin position="1182"/>
        <end position="1367"/>
    </location>
</feature>
<evidence type="ECO:0000256" key="5">
    <source>
        <dbReference type="ARBA" id="ARBA00022840"/>
    </source>
</evidence>
<evidence type="ECO:0000256" key="3">
    <source>
        <dbReference type="ARBA" id="ARBA00022801"/>
    </source>
</evidence>
<feature type="compositionally biased region" description="Basic and acidic residues" evidence="7">
    <location>
        <begin position="1465"/>
        <end position="1475"/>
    </location>
</feature>
<dbReference type="GO" id="GO:0004386">
    <property type="term" value="F:helicase activity"/>
    <property type="evidence" value="ECO:0007669"/>
    <property type="project" value="UniProtKB-KW"/>
</dbReference>
<sequence length="1497" mass="170773">MVKRNPNLLSFEPSHLPDTRGYQQELLEQSLKRNIIIALDTGAGKTHVAVLRIKSEVERQSSKACLVAWFVAPTVALCAQQHGVIQRNLSVPVAFVSGSLEPDQWKDQGLWERVITTHRVMVTTPQVLLDASRHGYVIMSRDISLLVFDEAHHAVDKHPYNLIMKEFYFDCETKPAVLGLTASPIFGGNVVKAFGTIEKNLDAAIYSPRLHQDELAKFVHKPKFNHVLYGLPDEDDISTNLATLEFIVSNLDIREDPWVVMMRKKLEHTSQDAAEYRRIDQQLSKVIYKKSTFTHRGLNDFVRTGKDLQRDMGSWAADWFIEIVLKQYEEMMREGSNILASWKRSEKSYLSTTLRRVTVCNVSRLPDDILEGVTPKVHALVDVLLNEKANAEQDDDVFSGIVFVQRRDAVFTLAEILSSHPKVQDNFRIGCLIGMSESSFRHSFLDITRSLAKQSQEETLMDFRIGEKNLLIATSVAEEGLDIQACGCVIRWDLPANMASWVQSRGRARRHRSSFTLMFPVWEDYETIIAKWKKQEADMVAQYDDMARISGNMINEDENYVEDDDLTFVEPSTGAKLTLHSAIPHLGHFCAMIPFSTHTDNRPLYDIDPPEMPLGWHSLENRETIAQPTLPPFGSKVTLPRCIPAELREYETQRIYRTKLSAHRHAAFHAYLKLYDAGLLNNNLMPLTSVLEPEKEEEVHELLKDVEKREGLVDVDSLQMNPWKFDSPNSWFVSELVIGWLPPLLLFTVTQPTEWTAEDGPTLCRPRQAPMQVLLRPLHSVFASNALQIDAARVYTRRLFWGFHGSRMDWNNLDFSYLFLPVDQEWDESWQSRRSWLANLLKSLDKLDADQTQVDAATFGKAFAYPNDLTCIKNGLKFGKAYRFVRWRHTPLSEKEMEELTGRYTILEYQQVSYPVLEVEAYPARTNFLLPVPPHDGPSPERRIELLLPEYSAVLLHSPAEIEYCFLLPCVLRSLALSMTMQTMRSTIFASTPLITIPLPLLTTALCAPVAQERTNYQRLETLGDTVLKYTAGLQLLADYPLWHEGYLSRKKDHAVSNVRLAKENIARGVYRFIIRDRLVGKKWKPSHASEIRPVASPETSERVEEDIQHDRPKQKKQQLSTKVLADVIESTIGAAYLHGGLSLSLECLKLFGMGLKWDSIPTRIETILSRTVELDEYPSILEDIERMLGYIFHRKSLLLEALTHASYQEESPISSYERLEFLGDSVLDMVVTDILYRSEKNYSPGHIMLRRSAVVNGSFLAYLCLRLFVTVEAQIPKPTPGVSNGIKLVSDNRKMYLWQCMQHSSPRILEDQTNSSARFRHVQAEVEGVLQTGKFFPWAALTQLQAPKFFSDIVESILGAIFLDSHGDLDVARRAMTVLGILPVLERIISDDVDVLHPVSRLGMWASRKEKELQYEYVQEKGCITCIISIDGEEEAIATHELRGRASRDEVRLEAAEKAVRQLHLRDPDSNYQEKKRRKTAKKHSGKTKGTIDASK</sequence>
<keyword evidence="5" id="KW-0067">ATP-binding</keyword>
<evidence type="ECO:0000256" key="4">
    <source>
        <dbReference type="ARBA" id="ARBA00022806"/>
    </source>
</evidence>
<keyword evidence="3 12" id="KW-0378">Hydrolase</keyword>
<dbReference type="GO" id="GO:0005634">
    <property type="term" value="C:nucleus"/>
    <property type="evidence" value="ECO:0007669"/>
    <property type="project" value="TreeGrafter"/>
</dbReference>
<dbReference type="GO" id="GO:0003723">
    <property type="term" value="F:RNA binding"/>
    <property type="evidence" value="ECO:0007669"/>
    <property type="project" value="UniProtKB-UniRule"/>
</dbReference>
<evidence type="ECO:0000313" key="13">
    <source>
        <dbReference type="Proteomes" id="UP000054144"/>
    </source>
</evidence>
<dbReference type="PROSITE" id="PS51194">
    <property type="entry name" value="HELICASE_CTER"/>
    <property type="match status" value="1"/>
</dbReference>
<dbReference type="InterPro" id="IPR014001">
    <property type="entry name" value="Helicase_ATP-bd"/>
</dbReference>
<dbReference type="InterPro" id="IPR001650">
    <property type="entry name" value="Helicase_C-like"/>
</dbReference>
<dbReference type="PROSITE" id="PS50142">
    <property type="entry name" value="RNASE_3_2"/>
    <property type="match status" value="2"/>
</dbReference>
<evidence type="ECO:0000313" key="12">
    <source>
        <dbReference type="EMBL" id="KIY44501.1"/>
    </source>
</evidence>
<dbReference type="Pfam" id="PF00271">
    <property type="entry name" value="Helicase_C"/>
    <property type="match status" value="1"/>
</dbReference>
<dbReference type="OrthoDB" id="416741at2759"/>
<dbReference type="PANTHER" id="PTHR14950">
    <property type="entry name" value="DICER-RELATED"/>
    <property type="match status" value="1"/>
</dbReference>
<dbReference type="InterPro" id="IPR000999">
    <property type="entry name" value="RNase_III_dom"/>
</dbReference>
<dbReference type="PROSITE" id="PS00517">
    <property type="entry name" value="RNASE_3_1"/>
    <property type="match status" value="1"/>
</dbReference>
<evidence type="ECO:0000256" key="7">
    <source>
        <dbReference type="SAM" id="MobiDB-lite"/>
    </source>
</evidence>
<dbReference type="Gene3D" id="1.10.1520.10">
    <property type="entry name" value="Ribonuclease III domain"/>
    <property type="match status" value="2"/>
</dbReference>
<dbReference type="GO" id="GO:0005737">
    <property type="term" value="C:cytoplasm"/>
    <property type="evidence" value="ECO:0007669"/>
    <property type="project" value="TreeGrafter"/>
</dbReference>
<dbReference type="InterPro" id="IPR005034">
    <property type="entry name" value="Dicer_dimerisation"/>
</dbReference>
<evidence type="ECO:0000259" key="8">
    <source>
        <dbReference type="PROSITE" id="PS50142"/>
    </source>
</evidence>
<dbReference type="InterPro" id="IPR036389">
    <property type="entry name" value="RNase_III_sf"/>
</dbReference>
<feature type="domain" description="Helicase ATP-binding" evidence="9">
    <location>
        <begin position="26"/>
        <end position="185"/>
    </location>
</feature>
<feature type="region of interest" description="Disordered" evidence="7">
    <location>
        <begin position="1465"/>
        <end position="1497"/>
    </location>
</feature>
<keyword evidence="2" id="KW-0547">Nucleotide-binding</keyword>
<dbReference type="PROSITE" id="PS51192">
    <property type="entry name" value="HELICASE_ATP_BIND_1"/>
    <property type="match status" value="1"/>
</dbReference>
<dbReference type="SUPFAM" id="SSF69065">
    <property type="entry name" value="RNase III domain-like"/>
    <property type="match status" value="2"/>
</dbReference>
<keyword evidence="1" id="KW-0677">Repeat</keyword>
<evidence type="ECO:0000256" key="6">
    <source>
        <dbReference type="PROSITE-ProRule" id="PRU00657"/>
    </source>
</evidence>
<dbReference type="CDD" id="cd18034">
    <property type="entry name" value="DEXHc_dicer"/>
    <property type="match status" value="1"/>
</dbReference>
<reference evidence="12 13" key="1">
    <citation type="journal article" date="2015" name="Fungal Genet. Biol.">
        <title>Evolution of novel wood decay mechanisms in Agaricales revealed by the genome sequences of Fistulina hepatica and Cylindrobasidium torrendii.</title>
        <authorList>
            <person name="Floudas D."/>
            <person name="Held B.W."/>
            <person name="Riley R."/>
            <person name="Nagy L.G."/>
            <person name="Koehler G."/>
            <person name="Ransdell A.S."/>
            <person name="Younus H."/>
            <person name="Chow J."/>
            <person name="Chiniquy J."/>
            <person name="Lipzen A."/>
            <person name="Tritt A."/>
            <person name="Sun H."/>
            <person name="Haridas S."/>
            <person name="LaButti K."/>
            <person name="Ohm R.A."/>
            <person name="Kues U."/>
            <person name="Blanchette R.A."/>
            <person name="Grigoriev I.V."/>
            <person name="Minto R.E."/>
            <person name="Hibbett D.S."/>
        </authorList>
    </citation>
    <scope>NUCLEOTIDE SEQUENCE [LARGE SCALE GENOMIC DNA]</scope>
    <source>
        <strain evidence="12 13">ATCC 64428</strain>
    </source>
</reference>
<feature type="domain" description="RNase III" evidence="8">
    <location>
        <begin position="1001"/>
        <end position="1141"/>
    </location>
</feature>
<dbReference type="SUPFAM" id="SSF54768">
    <property type="entry name" value="dsRNA-binding domain-like"/>
    <property type="match status" value="1"/>
</dbReference>
<dbReference type="Pfam" id="PF00270">
    <property type="entry name" value="DEAD"/>
    <property type="match status" value="1"/>
</dbReference>
<evidence type="ECO:0000259" key="9">
    <source>
        <dbReference type="PROSITE" id="PS51192"/>
    </source>
</evidence>
<evidence type="ECO:0000259" key="10">
    <source>
        <dbReference type="PROSITE" id="PS51194"/>
    </source>
</evidence>
<feature type="region of interest" description="Disordered" evidence="7">
    <location>
        <begin position="1090"/>
        <end position="1117"/>
    </location>
</feature>
<protein>
    <submittedName>
        <fullName evidence="12">p-loop containing nucleoside triphosphate hydrolase protein</fullName>
    </submittedName>
</protein>
<feature type="domain" description="Helicase C-terminal" evidence="10">
    <location>
        <begin position="390"/>
        <end position="562"/>
    </location>
</feature>
<dbReference type="EMBL" id="KN882089">
    <property type="protein sequence ID" value="KIY44501.1"/>
    <property type="molecule type" value="Genomic_DNA"/>
</dbReference>
<dbReference type="InterPro" id="IPR027417">
    <property type="entry name" value="P-loop_NTPase"/>
</dbReference>
<dbReference type="CDD" id="cd00593">
    <property type="entry name" value="RIBOc"/>
    <property type="match status" value="2"/>
</dbReference>
<proteinExistence type="inferred from homology"/>
<keyword evidence="13" id="KW-1185">Reference proteome</keyword>
<feature type="compositionally biased region" description="Basic residues" evidence="7">
    <location>
        <begin position="1476"/>
        <end position="1488"/>
    </location>
</feature>
<evidence type="ECO:0000259" key="11">
    <source>
        <dbReference type="PROSITE" id="PS51327"/>
    </source>
</evidence>
<comment type="similarity">
    <text evidence="6">Belongs to the helicase family. Dicer subfamily.</text>
</comment>
<dbReference type="PROSITE" id="PS51327">
    <property type="entry name" value="DICER_DSRBF"/>
    <property type="match status" value="1"/>
</dbReference>
<dbReference type="GO" id="GO:0030422">
    <property type="term" value="P:siRNA processing"/>
    <property type="evidence" value="ECO:0007669"/>
    <property type="project" value="TreeGrafter"/>
</dbReference>
<dbReference type="SUPFAM" id="SSF52540">
    <property type="entry name" value="P-loop containing nucleoside triphosphate hydrolases"/>
    <property type="match status" value="1"/>
</dbReference>
<dbReference type="SMART" id="SM00535">
    <property type="entry name" value="RIBOc"/>
    <property type="match status" value="2"/>
</dbReference>
<name>A0A0D7A3L5_9AGAR</name>
<dbReference type="Gene3D" id="3.30.160.380">
    <property type="entry name" value="Dicer dimerisation domain"/>
    <property type="match status" value="1"/>
</dbReference>
<dbReference type="Gene3D" id="3.40.50.300">
    <property type="entry name" value="P-loop containing nucleotide triphosphate hydrolases"/>
    <property type="match status" value="2"/>
</dbReference>
<dbReference type="InterPro" id="IPR038248">
    <property type="entry name" value="Dicer_dimer_sf"/>
</dbReference>
<keyword evidence="6" id="KW-0694">RNA-binding</keyword>